<dbReference type="InterPro" id="IPR012925">
    <property type="entry name" value="TipAS_dom"/>
</dbReference>
<dbReference type="Gene3D" id="1.10.1660.10">
    <property type="match status" value="1"/>
</dbReference>
<dbReference type="InterPro" id="IPR009061">
    <property type="entry name" value="DNA-bd_dom_put_sf"/>
</dbReference>
<dbReference type="Pfam" id="PF00376">
    <property type="entry name" value="MerR"/>
    <property type="match status" value="1"/>
</dbReference>
<evidence type="ECO:0000313" key="6">
    <source>
        <dbReference type="EMBL" id="MBB6550845.1"/>
    </source>
</evidence>
<keyword evidence="1" id="KW-0805">Transcription regulation</keyword>
<keyword evidence="7" id="KW-1185">Reference proteome</keyword>
<protein>
    <submittedName>
        <fullName evidence="6">DNA-binding transcriptional MerR regulator</fullName>
    </submittedName>
</protein>
<dbReference type="InterPro" id="IPR047057">
    <property type="entry name" value="MerR_fam"/>
</dbReference>
<evidence type="ECO:0000256" key="2">
    <source>
        <dbReference type="ARBA" id="ARBA00023125"/>
    </source>
</evidence>
<dbReference type="PROSITE" id="PS00552">
    <property type="entry name" value="HTH_MERR_1"/>
    <property type="match status" value="1"/>
</dbReference>
<evidence type="ECO:0000259" key="5">
    <source>
        <dbReference type="PROSITE" id="PS50937"/>
    </source>
</evidence>
<dbReference type="EMBL" id="JACHMI010000001">
    <property type="protein sequence ID" value="MBB6550845.1"/>
    <property type="molecule type" value="Genomic_DNA"/>
</dbReference>
<dbReference type="PRINTS" id="PR00040">
    <property type="entry name" value="HTHMERR"/>
</dbReference>
<dbReference type="PANTHER" id="PTHR30204">
    <property type="entry name" value="REDOX-CYCLING DRUG-SENSING TRANSCRIPTIONAL ACTIVATOR SOXR"/>
    <property type="match status" value="1"/>
</dbReference>
<dbReference type="RefSeq" id="WP_185105047.1">
    <property type="nucleotide sequence ID" value="NZ_BAAAXY010000231.1"/>
</dbReference>
<evidence type="ECO:0000256" key="3">
    <source>
        <dbReference type="ARBA" id="ARBA00023159"/>
    </source>
</evidence>
<dbReference type="InterPro" id="IPR000551">
    <property type="entry name" value="MerR-type_HTH_dom"/>
</dbReference>
<dbReference type="InterPro" id="IPR015358">
    <property type="entry name" value="Tscrpt_reg_MerR_DNA-bd"/>
</dbReference>
<reference evidence="6 7" key="1">
    <citation type="submission" date="2020-08" db="EMBL/GenBank/DDBJ databases">
        <title>Sequencing the genomes of 1000 actinobacteria strains.</title>
        <authorList>
            <person name="Klenk H.-P."/>
        </authorList>
    </citation>
    <scope>NUCLEOTIDE SEQUENCE [LARGE SCALE GENOMIC DNA]</scope>
    <source>
        <strain evidence="6 7">DSM 43768</strain>
    </source>
</reference>
<dbReference type="Pfam" id="PF09278">
    <property type="entry name" value="MerR-DNA-bind"/>
    <property type="match status" value="1"/>
</dbReference>
<keyword evidence="4" id="KW-0804">Transcription</keyword>
<dbReference type="SUPFAM" id="SSF46955">
    <property type="entry name" value="Putative DNA-binding domain"/>
    <property type="match status" value="1"/>
</dbReference>
<keyword evidence="2 6" id="KW-0238">DNA-binding</keyword>
<gene>
    <name evidence="6" type="ORF">HD593_005640</name>
</gene>
<dbReference type="Proteomes" id="UP000565579">
    <property type="component" value="Unassembled WGS sequence"/>
</dbReference>
<name>A0A7X0U0Y4_9ACTN</name>
<dbReference type="Gene3D" id="1.10.490.50">
    <property type="entry name" value="Antibiotic binding domain of TipA-like multidrug resistance regulators"/>
    <property type="match status" value="1"/>
</dbReference>
<dbReference type="InterPro" id="IPR036244">
    <property type="entry name" value="TipA-like_antibiotic-bd"/>
</dbReference>
<dbReference type="SMART" id="SM00422">
    <property type="entry name" value="HTH_MERR"/>
    <property type="match status" value="1"/>
</dbReference>
<feature type="domain" description="HTH merR-type" evidence="5">
    <location>
        <begin position="5"/>
        <end position="74"/>
    </location>
</feature>
<dbReference type="GO" id="GO:0003677">
    <property type="term" value="F:DNA binding"/>
    <property type="evidence" value="ECO:0007669"/>
    <property type="project" value="UniProtKB-KW"/>
</dbReference>
<evidence type="ECO:0000313" key="7">
    <source>
        <dbReference type="Proteomes" id="UP000565579"/>
    </source>
</evidence>
<dbReference type="GO" id="GO:0003700">
    <property type="term" value="F:DNA-binding transcription factor activity"/>
    <property type="evidence" value="ECO:0007669"/>
    <property type="project" value="InterPro"/>
</dbReference>
<organism evidence="6 7">
    <name type="scientific">Nonomuraea rubra</name>
    <dbReference type="NCBI Taxonomy" id="46180"/>
    <lineage>
        <taxon>Bacteria</taxon>
        <taxon>Bacillati</taxon>
        <taxon>Actinomycetota</taxon>
        <taxon>Actinomycetes</taxon>
        <taxon>Streptosporangiales</taxon>
        <taxon>Streptosporangiaceae</taxon>
        <taxon>Nonomuraea</taxon>
    </lineage>
</organism>
<keyword evidence="3" id="KW-0010">Activator</keyword>
<proteinExistence type="predicted"/>
<dbReference type="CDD" id="cd01106">
    <property type="entry name" value="HTH_TipAL-Mta"/>
    <property type="match status" value="1"/>
</dbReference>
<dbReference type="AlphaFoldDB" id="A0A7X0U0Y4"/>
<dbReference type="Pfam" id="PF07739">
    <property type="entry name" value="TipAS"/>
    <property type="match status" value="1"/>
</dbReference>
<sequence length="263" mass="29958">MTSLEHTVGAIAELTGISVRTLHHYDEIGLLEPGERSPAGYRLYSGDDLRRLQRILFYRELDFDLDTIGAILADPARTDADRLREQRELLTARIDRQQAMVASIDKELDARRLGLTLTPQERLEIFGSTRLEDNAARAEAQWGGSELWDQRRRRVAAYSAQDWARIRDEQADIHRRLLDAMAAGVPADDPAVMDLAEEHRLHMHRRFHDCDHEVHRTLAKAFLANQRIGRNYDDMAPGLSRYVHDAIMANADRGDGARSQSRG</sequence>
<dbReference type="PROSITE" id="PS50937">
    <property type="entry name" value="HTH_MERR_2"/>
    <property type="match status" value="1"/>
</dbReference>
<dbReference type="SUPFAM" id="SSF89082">
    <property type="entry name" value="Antibiotic binding domain of TipA-like multidrug resistance regulators"/>
    <property type="match status" value="1"/>
</dbReference>
<evidence type="ECO:0000256" key="4">
    <source>
        <dbReference type="ARBA" id="ARBA00023163"/>
    </source>
</evidence>
<accession>A0A7X0U0Y4</accession>
<evidence type="ECO:0000256" key="1">
    <source>
        <dbReference type="ARBA" id="ARBA00023015"/>
    </source>
</evidence>
<comment type="caution">
    <text evidence="6">The sequence shown here is derived from an EMBL/GenBank/DDBJ whole genome shotgun (WGS) entry which is preliminary data.</text>
</comment>
<dbReference type="PANTHER" id="PTHR30204:SF90">
    <property type="entry name" value="HTH-TYPE TRANSCRIPTIONAL ACTIVATOR MTA"/>
    <property type="match status" value="1"/>
</dbReference>